<feature type="domain" description="PGG" evidence="9">
    <location>
        <begin position="192"/>
        <end position="221"/>
    </location>
</feature>
<keyword evidence="3" id="KW-0677">Repeat</keyword>
<proteinExistence type="predicted"/>
<dbReference type="SUPFAM" id="SSF48403">
    <property type="entry name" value="Ankyrin repeat"/>
    <property type="match status" value="1"/>
</dbReference>
<accession>A0A6A1WMU4</accession>
<dbReference type="PROSITE" id="PS50297">
    <property type="entry name" value="ANK_REP_REGION"/>
    <property type="match status" value="1"/>
</dbReference>
<dbReference type="GO" id="GO:0005886">
    <property type="term" value="C:plasma membrane"/>
    <property type="evidence" value="ECO:0007669"/>
    <property type="project" value="TreeGrafter"/>
</dbReference>
<feature type="transmembrane region" description="Helical" evidence="8">
    <location>
        <begin position="193"/>
        <end position="218"/>
    </location>
</feature>
<dbReference type="OrthoDB" id="1847170at2759"/>
<evidence type="ECO:0000256" key="3">
    <source>
        <dbReference type="ARBA" id="ARBA00022737"/>
    </source>
</evidence>
<comment type="caution">
    <text evidence="10">The sequence shown here is derived from an EMBL/GenBank/DDBJ whole genome shotgun (WGS) entry which is preliminary data.</text>
</comment>
<dbReference type="Pfam" id="PF13962">
    <property type="entry name" value="PGG"/>
    <property type="match status" value="1"/>
</dbReference>
<sequence>MDKEKNTALHEAVRFGHIEVVKLLIHEDPGLSQFANNDGETPLYMAIAREFPIVAFVIILSTHELQACGGPLDRTALHAAIVLQDNEVIEKLLERFGSLTKQADQSGWTPLHVAAAMEAWHMEEIVKQLLESDRHVAYMKDATESKYVNSAFGGINVLLYPTLENDYGKRIESLVKDDITKRKEKEKQKKEELVQVAGVHFVVVTLITTVTFVAGITLPGGEKCCF</sequence>
<feature type="repeat" description="ANK" evidence="7">
    <location>
        <begin position="4"/>
        <end position="36"/>
    </location>
</feature>
<dbReference type="Proteomes" id="UP000516437">
    <property type="component" value="Chromosome 1"/>
</dbReference>
<evidence type="ECO:0000256" key="2">
    <source>
        <dbReference type="ARBA" id="ARBA00022692"/>
    </source>
</evidence>
<dbReference type="PANTHER" id="PTHR24186:SF36">
    <property type="entry name" value="SERINE_THREONINE-PROTEIN PHOSPHATASE 6 REGULATORY ANKYRIN REPEAT SUBUNIT A-LIKE"/>
    <property type="match status" value="1"/>
</dbReference>
<evidence type="ECO:0000256" key="5">
    <source>
        <dbReference type="ARBA" id="ARBA00023043"/>
    </source>
</evidence>
<comment type="subcellular location">
    <subcellularLocation>
        <location evidence="1">Membrane</location>
        <topology evidence="1">Multi-pass membrane protein</topology>
    </subcellularLocation>
</comment>
<evidence type="ECO:0000256" key="1">
    <source>
        <dbReference type="ARBA" id="ARBA00004141"/>
    </source>
</evidence>
<dbReference type="AlphaFoldDB" id="A0A6A1WMU4"/>
<keyword evidence="4 8" id="KW-1133">Transmembrane helix</keyword>
<dbReference type="Pfam" id="PF12796">
    <property type="entry name" value="Ank_2"/>
    <property type="match status" value="2"/>
</dbReference>
<keyword evidence="11" id="KW-1185">Reference proteome</keyword>
<gene>
    <name evidence="10" type="ORF">CJ030_MR1G027488</name>
</gene>
<dbReference type="InterPro" id="IPR026961">
    <property type="entry name" value="PGG_dom"/>
</dbReference>
<dbReference type="Gene3D" id="1.25.40.20">
    <property type="entry name" value="Ankyrin repeat-containing domain"/>
    <property type="match status" value="1"/>
</dbReference>
<reference evidence="10 11" key="1">
    <citation type="journal article" date="2019" name="Plant Biotechnol. J.">
        <title>The red bayberry genome and genetic basis of sex determination.</title>
        <authorList>
            <person name="Jia H.M."/>
            <person name="Jia H.J."/>
            <person name="Cai Q.L."/>
            <person name="Wang Y."/>
            <person name="Zhao H.B."/>
            <person name="Yang W.F."/>
            <person name="Wang G.Y."/>
            <person name="Li Y.H."/>
            <person name="Zhan D.L."/>
            <person name="Shen Y.T."/>
            <person name="Niu Q.F."/>
            <person name="Chang L."/>
            <person name="Qiu J."/>
            <person name="Zhao L."/>
            <person name="Xie H.B."/>
            <person name="Fu W.Y."/>
            <person name="Jin J."/>
            <person name="Li X.W."/>
            <person name="Jiao Y."/>
            <person name="Zhou C.C."/>
            <person name="Tu T."/>
            <person name="Chai C.Y."/>
            <person name="Gao J.L."/>
            <person name="Fan L.J."/>
            <person name="van de Weg E."/>
            <person name="Wang J.Y."/>
            <person name="Gao Z.S."/>
        </authorList>
    </citation>
    <scope>NUCLEOTIDE SEQUENCE [LARGE SCALE GENOMIC DNA]</scope>
    <source>
        <tissue evidence="10">Leaves</tissue>
    </source>
</reference>
<dbReference type="EMBL" id="RXIC02000019">
    <property type="protein sequence ID" value="KAB1226629.1"/>
    <property type="molecule type" value="Genomic_DNA"/>
</dbReference>
<keyword evidence="6 8" id="KW-0472">Membrane</keyword>
<name>A0A6A1WMU4_9ROSI</name>
<evidence type="ECO:0000256" key="7">
    <source>
        <dbReference type="PROSITE-ProRule" id="PRU00023"/>
    </source>
</evidence>
<evidence type="ECO:0000259" key="9">
    <source>
        <dbReference type="Pfam" id="PF13962"/>
    </source>
</evidence>
<dbReference type="PANTHER" id="PTHR24186">
    <property type="entry name" value="PROTEIN PHOSPHATASE 1 REGULATORY SUBUNIT"/>
    <property type="match status" value="1"/>
</dbReference>
<dbReference type="SMART" id="SM00248">
    <property type="entry name" value="ANK"/>
    <property type="match status" value="4"/>
</dbReference>
<dbReference type="PROSITE" id="PS50088">
    <property type="entry name" value="ANK_REPEAT"/>
    <property type="match status" value="1"/>
</dbReference>
<keyword evidence="2 8" id="KW-0812">Transmembrane</keyword>
<dbReference type="InterPro" id="IPR036770">
    <property type="entry name" value="Ankyrin_rpt-contain_sf"/>
</dbReference>
<evidence type="ECO:0000256" key="6">
    <source>
        <dbReference type="ARBA" id="ARBA00023136"/>
    </source>
</evidence>
<evidence type="ECO:0000256" key="8">
    <source>
        <dbReference type="SAM" id="Phobius"/>
    </source>
</evidence>
<keyword evidence="5 7" id="KW-0040">ANK repeat</keyword>
<organism evidence="10 11">
    <name type="scientific">Morella rubra</name>
    <name type="common">Chinese bayberry</name>
    <dbReference type="NCBI Taxonomy" id="262757"/>
    <lineage>
        <taxon>Eukaryota</taxon>
        <taxon>Viridiplantae</taxon>
        <taxon>Streptophyta</taxon>
        <taxon>Embryophyta</taxon>
        <taxon>Tracheophyta</taxon>
        <taxon>Spermatophyta</taxon>
        <taxon>Magnoliopsida</taxon>
        <taxon>eudicotyledons</taxon>
        <taxon>Gunneridae</taxon>
        <taxon>Pentapetalae</taxon>
        <taxon>rosids</taxon>
        <taxon>fabids</taxon>
        <taxon>Fagales</taxon>
        <taxon>Myricaceae</taxon>
        <taxon>Morella</taxon>
    </lineage>
</organism>
<evidence type="ECO:0000313" key="10">
    <source>
        <dbReference type="EMBL" id="KAB1226629.1"/>
    </source>
</evidence>
<dbReference type="InterPro" id="IPR002110">
    <property type="entry name" value="Ankyrin_rpt"/>
</dbReference>
<evidence type="ECO:0000313" key="11">
    <source>
        <dbReference type="Proteomes" id="UP000516437"/>
    </source>
</evidence>
<protein>
    <recommendedName>
        <fullName evidence="9">PGG domain-containing protein</fullName>
    </recommendedName>
</protein>
<evidence type="ECO:0000256" key="4">
    <source>
        <dbReference type="ARBA" id="ARBA00022989"/>
    </source>
</evidence>